<name>A0ABY8WKX3_9ACTN</name>
<feature type="transmembrane region" description="Helical" evidence="1">
    <location>
        <begin position="25"/>
        <end position="44"/>
    </location>
</feature>
<reference evidence="2 3" key="1">
    <citation type="submission" date="2023-06" db="EMBL/GenBank/DDBJ databases">
        <authorList>
            <person name="Yushchuk O."/>
            <person name="Binda E."/>
            <person name="Ruckert-Reed C."/>
            <person name="Fedorenko V."/>
            <person name="Kalinowski J."/>
            <person name="Marinelli F."/>
        </authorList>
    </citation>
    <scope>NUCLEOTIDE SEQUENCE [LARGE SCALE GENOMIC DNA]</scope>
    <source>
        <strain evidence="2 3">NRRL 3884</strain>
    </source>
</reference>
<keyword evidence="1" id="KW-1133">Transmembrane helix</keyword>
<evidence type="ECO:0000256" key="1">
    <source>
        <dbReference type="SAM" id="Phobius"/>
    </source>
</evidence>
<keyword evidence="1" id="KW-0812">Transmembrane</keyword>
<accession>A0ABY8WKX3</accession>
<dbReference type="RefSeq" id="WP_284918912.1">
    <property type="nucleotide sequence ID" value="NZ_CP126980.1"/>
</dbReference>
<keyword evidence="1" id="KW-0472">Membrane</keyword>
<evidence type="ECO:0000313" key="2">
    <source>
        <dbReference type="EMBL" id="WIM97512.1"/>
    </source>
</evidence>
<evidence type="ECO:0000313" key="3">
    <source>
        <dbReference type="Proteomes" id="UP001240150"/>
    </source>
</evidence>
<proteinExistence type="predicted"/>
<organism evidence="2 3">
    <name type="scientific">Actinoplanes oblitus</name>
    <dbReference type="NCBI Taxonomy" id="3040509"/>
    <lineage>
        <taxon>Bacteria</taxon>
        <taxon>Bacillati</taxon>
        <taxon>Actinomycetota</taxon>
        <taxon>Actinomycetes</taxon>
        <taxon>Micromonosporales</taxon>
        <taxon>Micromonosporaceae</taxon>
        <taxon>Actinoplanes</taxon>
    </lineage>
</organism>
<dbReference type="EMBL" id="CP126980">
    <property type="protein sequence ID" value="WIM97512.1"/>
    <property type="molecule type" value="Genomic_DNA"/>
</dbReference>
<protein>
    <submittedName>
        <fullName evidence="2">Uncharacterized protein</fullName>
    </submittedName>
</protein>
<keyword evidence="3" id="KW-1185">Reference proteome</keyword>
<gene>
    <name evidence="2" type="ORF">ACTOB_001040</name>
</gene>
<dbReference type="Proteomes" id="UP001240150">
    <property type="component" value="Chromosome"/>
</dbReference>
<sequence length="195" mass="20584">MTDTSPEAPAAAEPTPRRRRRRRPIVIALGVLAVVVLALVAWSWTRSPSPTADRDLALSGVLSYGGPAGWQVVESPAAGDDAQRAERDGKPVLLRDNWFMVTWATAPATAADCATLAEWAGKRMAPEAASDVTASCPDAVATKPAEARIISSYGTEPGAHGRYLFSAWVGPLEGQNALFAGITYEGPSDTVKALR</sequence>